<dbReference type="RefSeq" id="WP_172167160.1">
    <property type="nucleotide sequence ID" value="NZ_WOEZ01000098.1"/>
</dbReference>
<evidence type="ECO:0000313" key="3">
    <source>
        <dbReference type="Proteomes" id="UP000655523"/>
    </source>
</evidence>
<evidence type="ECO:0000313" key="2">
    <source>
        <dbReference type="EMBL" id="NPT56633.1"/>
    </source>
</evidence>
<accession>A0A972NQL1</accession>
<dbReference type="InterPro" id="IPR013341">
    <property type="entry name" value="Mandelate_racemase_N_dom"/>
</dbReference>
<sequence length="166" mass="18457">MTDIRITGLRARAVNVPLQYPVKTAVGTVATSPLVLIDLQTNANVTGTSYLFTYTPLALKPVRQMVEELAAVVKDMPLAPYTIDQLMQSRFRLIGHTAMPMSSHIFQEFSAHLLAVRPTCHWLERMDLAGPIVEPVLQFKDGDAHFGDAPGAGIIWREKEVDRFLV</sequence>
<reference evidence="2 3" key="1">
    <citation type="submission" date="2019-11" db="EMBL/GenBank/DDBJ databases">
        <title>Metabolism of dissolved organic matter in forest soils.</title>
        <authorList>
            <person name="Cyle K.T."/>
            <person name="Wilhelm R.C."/>
            <person name="Martinez C.E."/>
        </authorList>
    </citation>
    <scope>NUCLEOTIDE SEQUENCE [LARGE SCALE GENOMIC DNA]</scope>
    <source>
        <strain evidence="2 3">5N</strain>
    </source>
</reference>
<comment type="caution">
    <text evidence="2">The sequence shown here is derived from an EMBL/GenBank/DDBJ whole genome shotgun (WGS) entry which is preliminary data.</text>
</comment>
<dbReference type="AlphaFoldDB" id="A0A972NQL1"/>
<gene>
    <name evidence="2" type="ORF">GNZ13_19090</name>
</gene>
<dbReference type="InterPro" id="IPR029017">
    <property type="entry name" value="Enolase-like_N"/>
</dbReference>
<proteinExistence type="predicted"/>
<dbReference type="Proteomes" id="UP000655523">
    <property type="component" value="Unassembled WGS sequence"/>
</dbReference>
<keyword evidence="3" id="KW-1185">Reference proteome</keyword>
<organism evidence="2 3">
    <name type="scientific">Paraburkholderia elongata</name>
    <dbReference type="NCBI Taxonomy" id="2675747"/>
    <lineage>
        <taxon>Bacteria</taxon>
        <taxon>Pseudomonadati</taxon>
        <taxon>Pseudomonadota</taxon>
        <taxon>Betaproteobacteria</taxon>
        <taxon>Burkholderiales</taxon>
        <taxon>Burkholderiaceae</taxon>
        <taxon>Paraburkholderia</taxon>
    </lineage>
</organism>
<feature type="domain" description="Mandelate racemase/muconate lactonizing enzyme N-terminal" evidence="1">
    <location>
        <begin position="9"/>
        <end position="92"/>
    </location>
</feature>
<dbReference type="InterPro" id="IPR036849">
    <property type="entry name" value="Enolase-like_C_sf"/>
</dbReference>
<protein>
    <recommendedName>
        <fullName evidence="1">Mandelate racemase/muconate lactonizing enzyme N-terminal domain-containing protein</fullName>
    </recommendedName>
</protein>
<dbReference type="EMBL" id="WOEZ01000098">
    <property type="protein sequence ID" value="NPT56633.1"/>
    <property type="molecule type" value="Genomic_DNA"/>
</dbReference>
<dbReference type="Pfam" id="PF02746">
    <property type="entry name" value="MR_MLE_N"/>
    <property type="match status" value="1"/>
</dbReference>
<dbReference type="Gene3D" id="3.30.390.10">
    <property type="entry name" value="Enolase-like, N-terminal domain"/>
    <property type="match status" value="1"/>
</dbReference>
<evidence type="ECO:0000259" key="1">
    <source>
        <dbReference type="Pfam" id="PF02746"/>
    </source>
</evidence>
<dbReference type="SUPFAM" id="SSF54826">
    <property type="entry name" value="Enolase N-terminal domain-like"/>
    <property type="match status" value="1"/>
</dbReference>
<name>A0A972NQL1_9BURK</name>
<dbReference type="SUPFAM" id="SSF51604">
    <property type="entry name" value="Enolase C-terminal domain-like"/>
    <property type="match status" value="1"/>
</dbReference>